<evidence type="ECO:0000259" key="2">
    <source>
        <dbReference type="Pfam" id="PF14827"/>
    </source>
</evidence>
<dbReference type="InterPro" id="IPR029150">
    <property type="entry name" value="dCache_3"/>
</dbReference>
<dbReference type="RefSeq" id="WP_166154128.1">
    <property type="nucleotide sequence ID" value="NZ_JAAOIW010000014.1"/>
</dbReference>
<evidence type="ECO:0000313" key="4">
    <source>
        <dbReference type="Proteomes" id="UP001165962"/>
    </source>
</evidence>
<keyword evidence="4" id="KW-1185">Reference proteome</keyword>
<feature type="domain" description="Double Cache" evidence="2">
    <location>
        <begin position="48"/>
        <end position="279"/>
    </location>
</feature>
<reference evidence="3" key="1">
    <citation type="submission" date="2020-03" db="EMBL/GenBank/DDBJ databases">
        <title>Draft sequencing of Paenibacilllus sp. S3N08.</title>
        <authorList>
            <person name="Kim D.-U."/>
        </authorList>
    </citation>
    <scope>NUCLEOTIDE SEQUENCE</scope>
    <source>
        <strain evidence="3">S3N08</strain>
    </source>
</reference>
<sequence>MSLSRKITTILLIVVLVTSSLITYVFYRQQVGLQEVGKRELMDMVSGIIQNKIGDQAGFMLGRASMIAEIPTVKKAVRNRDRDALIAELTETAKLQKSMFGILQWAFYTPTSNSILYMYDQQKPTEDVSAYREMINAASRNKEPLKGVEIGPAGAGIRGVIPIMDGAGLSGVMELSLDFSKFGVEIKKNTGFDVGVFVDDELMTRVAKSVPSPEKQYIMGGLRNIQYTDWNLVSSIVTPELLKSTTELTFYDNKLGGINYGSLMFPLVDFSGKKIGVIVATKSMAIFDKQIQKALIIAMMLLVFQVIVLTGAVLLITRGMLINPFMSLRKAVEEEGNETGKELAARTDEIGAIAKKVLQLKTHLNHSEENQKK</sequence>
<evidence type="ECO:0000313" key="3">
    <source>
        <dbReference type="EMBL" id="NHN33800.1"/>
    </source>
</evidence>
<protein>
    <recommendedName>
        <fullName evidence="2">Double Cache domain-containing protein</fullName>
    </recommendedName>
</protein>
<accession>A0ABX0JBD6</accession>
<dbReference type="InterPro" id="IPR029151">
    <property type="entry name" value="Sensor-like_sf"/>
</dbReference>
<proteinExistence type="predicted"/>
<feature type="transmembrane region" description="Helical" evidence="1">
    <location>
        <begin position="7"/>
        <end position="27"/>
    </location>
</feature>
<evidence type="ECO:0000256" key="1">
    <source>
        <dbReference type="SAM" id="Phobius"/>
    </source>
</evidence>
<organism evidence="3 4">
    <name type="scientific">Paenibacillus agricola</name>
    <dbReference type="NCBI Taxonomy" id="2716264"/>
    <lineage>
        <taxon>Bacteria</taxon>
        <taxon>Bacillati</taxon>
        <taxon>Bacillota</taxon>
        <taxon>Bacilli</taxon>
        <taxon>Bacillales</taxon>
        <taxon>Paenibacillaceae</taxon>
        <taxon>Paenibacillus</taxon>
    </lineage>
</organism>
<keyword evidence="1" id="KW-0472">Membrane</keyword>
<feature type="transmembrane region" description="Helical" evidence="1">
    <location>
        <begin position="294"/>
        <end position="316"/>
    </location>
</feature>
<dbReference type="SUPFAM" id="SSF103190">
    <property type="entry name" value="Sensory domain-like"/>
    <property type="match status" value="1"/>
</dbReference>
<dbReference type="Proteomes" id="UP001165962">
    <property type="component" value="Unassembled WGS sequence"/>
</dbReference>
<dbReference type="EMBL" id="JAAOIW010000014">
    <property type="protein sequence ID" value="NHN33800.1"/>
    <property type="molecule type" value="Genomic_DNA"/>
</dbReference>
<keyword evidence="1" id="KW-1133">Transmembrane helix</keyword>
<comment type="caution">
    <text evidence="3">The sequence shown here is derived from an EMBL/GenBank/DDBJ whole genome shotgun (WGS) entry which is preliminary data.</text>
</comment>
<gene>
    <name evidence="3" type="ORF">G9U52_28695</name>
</gene>
<keyword evidence="1" id="KW-0812">Transmembrane</keyword>
<dbReference type="Pfam" id="PF14827">
    <property type="entry name" value="dCache_3"/>
    <property type="match status" value="1"/>
</dbReference>
<name>A0ABX0JBD6_9BACL</name>